<evidence type="ECO:0000256" key="13">
    <source>
        <dbReference type="ARBA" id="ARBA00043219"/>
    </source>
</evidence>
<evidence type="ECO:0000256" key="11">
    <source>
        <dbReference type="ARBA" id="ARBA00042436"/>
    </source>
</evidence>
<dbReference type="EMBL" id="JABSTR010001179">
    <property type="protein sequence ID" value="KAH9383584.1"/>
    <property type="molecule type" value="Genomic_DNA"/>
</dbReference>
<comment type="cofactor">
    <cofactor evidence="1">
        <name>Mg(2+)</name>
        <dbReference type="ChEBI" id="CHEBI:18420"/>
    </cofactor>
</comment>
<dbReference type="PROSITE" id="PS51147">
    <property type="entry name" value="PFTA"/>
    <property type="match status" value="5"/>
</dbReference>
<dbReference type="GO" id="GO:0004662">
    <property type="term" value="F:CAAX-protein geranylgeranyltransferase activity"/>
    <property type="evidence" value="ECO:0007669"/>
    <property type="project" value="UniProtKB-EC"/>
</dbReference>
<evidence type="ECO:0000256" key="9">
    <source>
        <dbReference type="ARBA" id="ARBA00040965"/>
    </source>
</evidence>
<dbReference type="PANTHER" id="PTHR11129">
    <property type="entry name" value="PROTEIN FARNESYLTRANSFERASE ALPHA SUBUNIT/RAB GERANYLGERANYL TRANSFERASE ALPHA SUBUNIT"/>
    <property type="match status" value="1"/>
</dbReference>
<dbReference type="EC" id="2.5.1.59" evidence="3"/>
<dbReference type="SUPFAM" id="SSF48439">
    <property type="entry name" value="Protein prenylyltransferase"/>
    <property type="match status" value="1"/>
</dbReference>
<evidence type="ECO:0000256" key="5">
    <source>
        <dbReference type="ARBA" id="ARBA00022602"/>
    </source>
</evidence>
<dbReference type="OrthoDB" id="272289at2759"/>
<evidence type="ECO:0000256" key="6">
    <source>
        <dbReference type="ARBA" id="ARBA00022679"/>
    </source>
</evidence>
<sequence length="324" mass="38062">MADDDSDQREKWVFYRDRPEWKDVVPVPQDDGEHPVVRIAYSEQFRDVFDYFRAVLKSNERSQRALDLVTDAVSVNPSNYTVWHYRRLLLKDLGVDLHGELDYIQRVIEDNPKNYQVWHHRRVVVEWLRDGSGEKAFTEVILDMDAKNYHAWQHRQWALQEFDLWEGELEFVDQLLRDDLRNNSAWNQRFFVISRTVGFGCEEVVSRECAYAMAAIRKAPHNESPWNYLRGVLDAAGGSGRPDVRDFCESLYAEDKCRVAYLLAFLVDSLAERLADDPKLLPQAVALCRTLAEEQDVIRREYWNFMARDLEAQHGNRAQEMDGQ</sequence>
<dbReference type="GO" id="GO:0005965">
    <property type="term" value="C:protein farnesyltransferase complex"/>
    <property type="evidence" value="ECO:0007669"/>
    <property type="project" value="TreeGrafter"/>
</dbReference>
<evidence type="ECO:0000256" key="7">
    <source>
        <dbReference type="ARBA" id="ARBA00022737"/>
    </source>
</evidence>
<dbReference type="EC" id="2.5.1.58" evidence="4"/>
<dbReference type="Pfam" id="PF01239">
    <property type="entry name" value="PPTA"/>
    <property type="match status" value="5"/>
</dbReference>
<keyword evidence="15" id="KW-1185">Reference proteome</keyword>
<dbReference type="VEuPathDB" id="VectorBase:HLOH_049523"/>
<dbReference type="GO" id="GO:0005953">
    <property type="term" value="C:CAAX-protein geranylgeranyltransferase complex"/>
    <property type="evidence" value="ECO:0007669"/>
    <property type="project" value="TreeGrafter"/>
</dbReference>
<evidence type="ECO:0000256" key="12">
    <source>
        <dbReference type="ARBA" id="ARBA00043086"/>
    </source>
</evidence>
<dbReference type="PANTHER" id="PTHR11129:SF1">
    <property type="entry name" value="PROTEIN FARNESYLTRANSFERASE_GERANYLGERANYLTRANSFERASE TYPE-1 SUBUNIT ALPHA"/>
    <property type="match status" value="1"/>
</dbReference>
<name>A0A9J6H9J7_HAELO</name>
<proteinExistence type="inferred from homology"/>
<keyword evidence="6" id="KW-0808">Transferase</keyword>
<comment type="caution">
    <text evidence="14">The sequence shown here is derived from an EMBL/GenBank/DDBJ whole genome shotgun (WGS) entry which is preliminary data.</text>
</comment>
<evidence type="ECO:0000256" key="8">
    <source>
        <dbReference type="ARBA" id="ARBA00022842"/>
    </source>
</evidence>
<comment type="similarity">
    <text evidence="2">Belongs to the protein prenyltransferase subunit alpha family.</text>
</comment>
<evidence type="ECO:0000256" key="2">
    <source>
        <dbReference type="ARBA" id="ARBA00006734"/>
    </source>
</evidence>
<organism evidence="14 15">
    <name type="scientific">Haemaphysalis longicornis</name>
    <name type="common">Bush tick</name>
    <dbReference type="NCBI Taxonomy" id="44386"/>
    <lineage>
        <taxon>Eukaryota</taxon>
        <taxon>Metazoa</taxon>
        <taxon>Ecdysozoa</taxon>
        <taxon>Arthropoda</taxon>
        <taxon>Chelicerata</taxon>
        <taxon>Arachnida</taxon>
        <taxon>Acari</taxon>
        <taxon>Parasitiformes</taxon>
        <taxon>Ixodida</taxon>
        <taxon>Ixodoidea</taxon>
        <taxon>Ixodidae</taxon>
        <taxon>Haemaphysalinae</taxon>
        <taxon>Haemaphysalis</taxon>
    </lineage>
</organism>
<dbReference type="GO" id="GO:0004660">
    <property type="term" value="F:protein farnesyltransferase activity"/>
    <property type="evidence" value="ECO:0007669"/>
    <property type="project" value="UniProtKB-EC"/>
</dbReference>
<keyword evidence="5" id="KW-0637">Prenyltransferase</keyword>
<dbReference type="AlphaFoldDB" id="A0A9J6H9J7"/>
<evidence type="ECO:0000256" key="3">
    <source>
        <dbReference type="ARBA" id="ARBA00012700"/>
    </source>
</evidence>
<keyword evidence="8" id="KW-0460">Magnesium</keyword>
<evidence type="ECO:0000256" key="1">
    <source>
        <dbReference type="ARBA" id="ARBA00001946"/>
    </source>
</evidence>
<evidence type="ECO:0000256" key="4">
    <source>
        <dbReference type="ARBA" id="ARBA00012702"/>
    </source>
</evidence>
<accession>A0A9J6H9J7</accession>
<reference evidence="14 15" key="1">
    <citation type="journal article" date="2020" name="Cell">
        <title>Large-Scale Comparative Analyses of Tick Genomes Elucidate Their Genetic Diversity and Vector Capacities.</title>
        <authorList>
            <consortium name="Tick Genome and Microbiome Consortium (TIGMIC)"/>
            <person name="Jia N."/>
            <person name="Wang J."/>
            <person name="Shi W."/>
            <person name="Du L."/>
            <person name="Sun Y."/>
            <person name="Zhan W."/>
            <person name="Jiang J.F."/>
            <person name="Wang Q."/>
            <person name="Zhang B."/>
            <person name="Ji P."/>
            <person name="Bell-Sakyi L."/>
            <person name="Cui X.M."/>
            <person name="Yuan T.T."/>
            <person name="Jiang B.G."/>
            <person name="Yang W.F."/>
            <person name="Lam T.T."/>
            <person name="Chang Q.C."/>
            <person name="Ding S.J."/>
            <person name="Wang X.J."/>
            <person name="Zhu J.G."/>
            <person name="Ruan X.D."/>
            <person name="Zhao L."/>
            <person name="Wei J.T."/>
            <person name="Ye R.Z."/>
            <person name="Que T.C."/>
            <person name="Du C.H."/>
            <person name="Zhou Y.H."/>
            <person name="Cheng J.X."/>
            <person name="Dai P.F."/>
            <person name="Guo W.B."/>
            <person name="Han X.H."/>
            <person name="Huang E.J."/>
            <person name="Li L.F."/>
            <person name="Wei W."/>
            <person name="Gao Y.C."/>
            <person name="Liu J.Z."/>
            <person name="Shao H.Z."/>
            <person name="Wang X."/>
            <person name="Wang C.C."/>
            <person name="Yang T.C."/>
            <person name="Huo Q.B."/>
            <person name="Li W."/>
            <person name="Chen H.Y."/>
            <person name="Chen S.E."/>
            <person name="Zhou L.G."/>
            <person name="Ni X.B."/>
            <person name="Tian J.H."/>
            <person name="Sheng Y."/>
            <person name="Liu T."/>
            <person name="Pan Y.S."/>
            <person name="Xia L.Y."/>
            <person name="Li J."/>
            <person name="Zhao F."/>
            <person name="Cao W.C."/>
        </authorList>
    </citation>
    <scope>NUCLEOTIDE SEQUENCE [LARGE SCALE GENOMIC DNA]</scope>
    <source>
        <strain evidence="14">HaeL-2018</strain>
    </source>
</reference>
<gene>
    <name evidence="14" type="ORF">HPB48_025199</name>
</gene>
<dbReference type="Proteomes" id="UP000821853">
    <property type="component" value="Unassembled WGS sequence"/>
</dbReference>
<evidence type="ECO:0000256" key="10">
    <source>
        <dbReference type="ARBA" id="ARBA00041392"/>
    </source>
</evidence>
<dbReference type="InterPro" id="IPR002088">
    <property type="entry name" value="Prenyl_trans_a"/>
</dbReference>
<keyword evidence="7" id="KW-0677">Repeat</keyword>
<dbReference type="OMA" id="WAIRTFN"/>
<evidence type="ECO:0000313" key="14">
    <source>
        <dbReference type="EMBL" id="KAH9383584.1"/>
    </source>
</evidence>
<dbReference type="Gene3D" id="1.25.40.120">
    <property type="entry name" value="Protein prenylyltransferase"/>
    <property type="match status" value="1"/>
</dbReference>
<protein>
    <recommendedName>
        <fullName evidence="9">Protein farnesyltransferase/geranylgeranyltransferase type-1 subunit alpha</fullName>
        <ecNumber evidence="4">2.5.1.58</ecNumber>
        <ecNumber evidence="3">2.5.1.59</ecNumber>
    </recommendedName>
    <alternativeName>
        <fullName evidence="12">CAAX farnesyltransferase subunit alpha</fullName>
    </alternativeName>
    <alternativeName>
        <fullName evidence="11">FTase-alpha</fullName>
    </alternativeName>
    <alternativeName>
        <fullName evidence="10">Ras proteins prenyltransferase subunit alpha</fullName>
    </alternativeName>
    <alternativeName>
        <fullName evidence="13">Type I protein geranyl-geranyltransferase subunit alpha</fullName>
    </alternativeName>
</protein>
<evidence type="ECO:0000313" key="15">
    <source>
        <dbReference type="Proteomes" id="UP000821853"/>
    </source>
</evidence>